<keyword evidence="1" id="KW-0812">Transmembrane</keyword>
<accession>A0A543GHG7</accession>
<dbReference type="AlphaFoldDB" id="A0A543GHG7"/>
<keyword evidence="3" id="KW-1185">Reference proteome</keyword>
<sequence length="94" mass="10413">MLDKDEREALREIERRMSAADPDLAALLSSGRTRTRRRCQRTVLGLLAVLVVVLLVLGLPGCAFVVAGTGAGLWWAWGYRLPRPRARTRRAEAG</sequence>
<dbReference type="InterPro" id="IPR021401">
    <property type="entry name" value="DUF3040"/>
</dbReference>
<dbReference type="RefSeq" id="WP_142101191.1">
    <property type="nucleotide sequence ID" value="NZ_VFPH01000001.1"/>
</dbReference>
<keyword evidence="1" id="KW-0472">Membrane</keyword>
<reference evidence="2 3" key="1">
    <citation type="submission" date="2019-06" db="EMBL/GenBank/DDBJ databases">
        <title>Sequencing the genomes of 1000 actinobacteria strains.</title>
        <authorList>
            <person name="Klenk H.-P."/>
        </authorList>
    </citation>
    <scope>NUCLEOTIDE SEQUENCE [LARGE SCALE GENOMIC DNA]</scope>
    <source>
        <strain evidence="2 3">DSM 45511</strain>
    </source>
</reference>
<dbReference type="EMBL" id="VFPH01000001">
    <property type="protein sequence ID" value="TQM45532.1"/>
    <property type="molecule type" value="Genomic_DNA"/>
</dbReference>
<dbReference type="Pfam" id="PF11239">
    <property type="entry name" value="DUF3040"/>
    <property type="match status" value="1"/>
</dbReference>
<dbReference type="Proteomes" id="UP000319818">
    <property type="component" value="Unassembled WGS sequence"/>
</dbReference>
<keyword evidence="1" id="KW-1133">Transmembrane helix</keyword>
<gene>
    <name evidence="2" type="ORF">FB388_2932</name>
</gene>
<evidence type="ECO:0000313" key="3">
    <source>
        <dbReference type="Proteomes" id="UP000319818"/>
    </source>
</evidence>
<proteinExistence type="predicted"/>
<comment type="caution">
    <text evidence="2">The sequence shown here is derived from an EMBL/GenBank/DDBJ whole genome shotgun (WGS) entry which is preliminary data.</text>
</comment>
<protein>
    <submittedName>
        <fullName evidence="2">DUF3040 family protein</fullName>
    </submittedName>
</protein>
<feature type="transmembrane region" description="Helical" evidence="1">
    <location>
        <begin position="44"/>
        <end position="77"/>
    </location>
</feature>
<name>A0A543GHG7_9PSEU</name>
<organism evidence="2 3">
    <name type="scientific">Pseudonocardia cypriaca</name>
    <dbReference type="NCBI Taxonomy" id="882449"/>
    <lineage>
        <taxon>Bacteria</taxon>
        <taxon>Bacillati</taxon>
        <taxon>Actinomycetota</taxon>
        <taxon>Actinomycetes</taxon>
        <taxon>Pseudonocardiales</taxon>
        <taxon>Pseudonocardiaceae</taxon>
        <taxon>Pseudonocardia</taxon>
    </lineage>
</organism>
<evidence type="ECO:0000256" key="1">
    <source>
        <dbReference type="SAM" id="Phobius"/>
    </source>
</evidence>
<evidence type="ECO:0000313" key="2">
    <source>
        <dbReference type="EMBL" id="TQM45532.1"/>
    </source>
</evidence>